<dbReference type="EMBL" id="VSSQ01052919">
    <property type="protein sequence ID" value="MPN06963.1"/>
    <property type="molecule type" value="Genomic_DNA"/>
</dbReference>
<accession>A0A645F2T3</accession>
<protein>
    <submittedName>
        <fullName evidence="1">Uncharacterized protein</fullName>
    </submittedName>
</protein>
<organism evidence="1">
    <name type="scientific">bioreactor metagenome</name>
    <dbReference type="NCBI Taxonomy" id="1076179"/>
    <lineage>
        <taxon>unclassified sequences</taxon>
        <taxon>metagenomes</taxon>
        <taxon>ecological metagenomes</taxon>
    </lineage>
</organism>
<gene>
    <name evidence="1" type="ORF">SDC9_154220</name>
</gene>
<dbReference type="AlphaFoldDB" id="A0A645F2T3"/>
<evidence type="ECO:0000313" key="1">
    <source>
        <dbReference type="EMBL" id="MPN06963.1"/>
    </source>
</evidence>
<name>A0A645F2T3_9ZZZZ</name>
<sequence length="215" mass="23573">MIIESGNKYVLAELTVPGYNTDRGSLKALAADRGITEAEAYIVSELNVNLYKRFLELIKTIKIKTVYVPHPESIEEIESLAHIGKYCNNNHIELEKYRVGDNIDIFGGKDGIKMLESENGSASVCEVALAGKKIIYSRAKEKGELLTLNSECFAFIECGKGVPVIGAEGKTHFCAYDPLNANIGAPQPKGCECADMSKIKYIYLDLTSGEIKVSK</sequence>
<proteinExistence type="predicted"/>
<comment type="caution">
    <text evidence="1">The sequence shown here is derived from an EMBL/GenBank/DDBJ whole genome shotgun (WGS) entry which is preliminary data.</text>
</comment>
<reference evidence="1" key="1">
    <citation type="submission" date="2019-08" db="EMBL/GenBank/DDBJ databases">
        <authorList>
            <person name="Kucharzyk K."/>
            <person name="Murdoch R.W."/>
            <person name="Higgins S."/>
            <person name="Loffler F."/>
        </authorList>
    </citation>
    <scope>NUCLEOTIDE SEQUENCE</scope>
</reference>